<dbReference type="Proteomes" id="UP000748531">
    <property type="component" value="Unassembled WGS sequence"/>
</dbReference>
<evidence type="ECO:0000256" key="1">
    <source>
        <dbReference type="SAM" id="MobiDB-lite"/>
    </source>
</evidence>
<gene>
    <name evidence="2" type="ORF">PHET_02909</name>
</gene>
<protein>
    <recommendedName>
        <fullName evidence="4">Desmoplakin SH3 domain-containing protein</fullName>
    </recommendedName>
</protein>
<dbReference type="EMBL" id="LUCH01001185">
    <property type="protein sequence ID" value="KAF5403504.1"/>
    <property type="molecule type" value="Genomic_DNA"/>
</dbReference>
<sequence>MTSVRVVERVELDRFLLPLRATAEEPIFHTTQKALEFELQEQQTAKDEASWISEGILPEHQHILDDLQNIQDNITENEASLNYLMGITEFEKFYSNISAVTANRAFDLSMKGMKAIYSIHDMRPEVDITWDKIQHYAHISNMHLNHAAEYHKFYYHIKHLNKSITHTHEQILNLFKVDQWEFCEGVPDEARKLRTILKKALEEFDYYTNESERLSAQAHSIVPIYMRSQPLSKEVEGVMLCDYDVGDFTFRAGDRVVVTSNVHQLSMEQDRNGFDQFSSSSEVPAVNITSEEAISSADSTETVEIIDIPEYMEQRRGLFESSSLPSGLSGSGPVVSPFWQVRGIADTVERTVPSVCVWITAPDADAVETAARLNEELLAKWHSTVDQLLQVACNFFRRFLNHIIQKGGVTVTDGVMLTRLFNLLEEAYPAFSSIPYNAELTRLMDTVRNMWTPATTEVEYDVPFLLRRSDIAQYISIIELLKAHMNHSTAMEQRYAREFEADVLHERMRIEANRLINAINVIHELSQTDLYRIRHMQEELRKLTVTHWDVITYSSTTDTDMFENTQSSTIDSNLQETEPSSTVSSQTIESYYRKRWFEQEYAVHEKEWSRQEQQIHRKRSNQIYLQPTMDIGDILQKETDKKERYRTTKTIDMPKKKEAYTVVYLEVTATNKEQEKMSTQDGTEAMKQTKRTAGIQTQHEGKQDEKKPIKTKITQTKEREMQQISTAYLKPEKKEYQKHEDRKTEKRKETNDVNTQTETEEKQYERSQKDEGTYREKGVKQEEEVRQETHTALTTEKKQEAYKKTCTQA</sequence>
<reference evidence="2" key="1">
    <citation type="submission" date="2019-05" db="EMBL/GenBank/DDBJ databases">
        <title>Annotation for the trematode Paragonimus heterotremus.</title>
        <authorList>
            <person name="Choi Y.-J."/>
        </authorList>
    </citation>
    <scope>NUCLEOTIDE SEQUENCE</scope>
    <source>
        <strain evidence="2">LC</strain>
    </source>
</reference>
<evidence type="ECO:0000313" key="3">
    <source>
        <dbReference type="Proteomes" id="UP000748531"/>
    </source>
</evidence>
<feature type="compositionally biased region" description="Basic and acidic residues" evidence="1">
    <location>
        <begin position="699"/>
        <end position="708"/>
    </location>
</feature>
<evidence type="ECO:0000313" key="2">
    <source>
        <dbReference type="EMBL" id="KAF5403504.1"/>
    </source>
</evidence>
<evidence type="ECO:0008006" key="4">
    <source>
        <dbReference type="Google" id="ProtNLM"/>
    </source>
</evidence>
<proteinExistence type="predicted"/>
<organism evidence="2 3">
    <name type="scientific">Paragonimus heterotremus</name>
    <dbReference type="NCBI Taxonomy" id="100268"/>
    <lineage>
        <taxon>Eukaryota</taxon>
        <taxon>Metazoa</taxon>
        <taxon>Spiralia</taxon>
        <taxon>Lophotrochozoa</taxon>
        <taxon>Platyhelminthes</taxon>
        <taxon>Trematoda</taxon>
        <taxon>Digenea</taxon>
        <taxon>Plagiorchiida</taxon>
        <taxon>Troglotremata</taxon>
        <taxon>Troglotrematidae</taxon>
        <taxon>Paragonimus</taxon>
    </lineage>
</organism>
<accession>A0A8J4TF41</accession>
<comment type="caution">
    <text evidence="2">The sequence shown here is derived from an EMBL/GenBank/DDBJ whole genome shotgun (WGS) entry which is preliminary data.</text>
</comment>
<feature type="compositionally biased region" description="Basic and acidic residues" evidence="1">
    <location>
        <begin position="759"/>
        <end position="803"/>
    </location>
</feature>
<dbReference type="Gene3D" id="1.20.58.60">
    <property type="match status" value="1"/>
</dbReference>
<dbReference type="AlphaFoldDB" id="A0A8J4TF41"/>
<feature type="compositionally biased region" description="Basic and acidic residues" evidence="1">
    <location>
        <begin position="730"/>
        <end position="751"/>
    </location>
</feature>
<dbReference type="OrthoDB" id="6268792at2759"/>
<keyword evidence="3" id="KW-1185">Reference proteome</keyword>
<name>A0A8J4TF41_9TREM</name>
<dbReference type="Gene3D" id="2.30.30.40">
    <property type="entry name" value="SH3 Domains"/>
    <property type="match status" value="1"/>
</dbReference>
<feature type="non-terminal residue" evidence="2">
    <location>
        <position position="1"/>
    </location>
</feature>
<feature type="region of interest" description="Disordered" evidence="1">
    <location>
        <begin position="674"/>
        <end position="809"/>
    </location>
</feature>